<dbReference type="HOGENOM" id="CLU_028200_6_2_1"/>
<feature type="transmembrane region" description="Helical" evidence="15">
    <location>
        <begin position="287"/>
        <end position="307"/>
    </location>
</feature>
<keyword evidence="5" id="KW-0964">Secreted</keyword>
<name>A0A0D2G9S8_9EURO</name>
<dbReference type="InterPro" id="IPR049326">
    <property type="entry name" value="Rhodopsin_dom_fungi"/>
</dbReference>
<dbReference type="SMART" id="SM00747">
    <property type="entry name" value="CFEM"/>
    <property type="match status" value="1"/>
</dbReference>
<feature type="transmembrane region" description="Helical" evidence="15">
    <location>
        <begin position="207"/>
        <end position="227"/>
    </location>
</feature>
<comment type="similarity">
    <text evidence="4">Belongs to the RBT5 family.</text>
</comment>
<keyword evidence="10 15" id="KW-0472">Membrane</keyword>
<keyword evidence="14" id="KW-0408">Iron</keyword>
<evidence type="ECO:0000256" key="15">
    <source>
        <dbReference type="SAM" id="Phobius"/>
    </source>
</evidence>
<evidence type="ECO:0000256" key="11">
    <source>
        <dbReference type="ARBA" id="ARBA00023157"/>
    </source>
</evidence>
<dbReference type="Pfam" id="PF05730">
    <property type="entry name" value="CFEM"/>
    <property type="match status" value="1"/>
</dbReference>
<reference evidence="18 19" key="1">
    <citation type="submission" date="2015-01" db="EMBL/GenBank/DDBJ databases">
        <title>The Genome Sequence of Capronia semiimmersa CBS27337.</title>
        <authorList>
            <consortium name="The Broad Institute Genomics Platform"/>
            <person name="Cuomo C."/>
            <person name="de Hoog S."/>
            <person name="Gorbushina A."/>
            <person name="Stielow B."/>
            <person name="Teixiera M."/>
            <person name="Abouelleil A."/>
            <person name="Chapman S.B."/>
            <person name="Priest M."/>
            <person name="Young S.K."/>
            <person name="Wortman J."/>
            <person name="Nusbaum C."/>
            <person name="Birren B."/>
        </authorList>
    </citation>
    <scope>NUCLEOTIDE SEQUENCE [LARGE SCALE GENOMIC DNA]</scope>
    <source>
        <strain evidence="18 19">CBS 27337</strain>
    </source>
</reference>
<keyword evidence="12" id="KW-0449">Lipoprotein</keyword>
<comment type="subcellular location">
    <subcellularLocation>
        <location evidence="2">Membrane</location>
        <topology evidence="2">Lipid-anchor</topology>
        <topology evidence="2">GPI-anchor</topology>
    </subcellularLocation>
    <subcellularLocation>
        <location evidence="1">Membrane</location>
        <topology evidence="1">Multi-pass membrane protein</topology>
    </subcellularLocation>
    <subcellularLocation>
        <location evidence="3">Secreted</location>
    </subcellularLocation>
</comment>
<keyword evidence="7 15" id="KW-0812">Transmembrane</keyword>
<feature type="disulfide bond" evidence="14">
    <location>
        <begin position="50"/>
        <end position="83"/>
    </location>
</feature>
<dbReference type="InterPro" id="IPR008427">
    <property type="entry name" value="Extracellular_membr_CFEM_dom"/>
</dbReference>
<keyword evidence="19" id="KW-1185">Reference proteome</keyword>
<dbReference type="GO" id="GO:0098552">
    <property type="term" value="C:side of membrane"/>
    <property type="evidence" value="ECO:0007669"/>
    <property type="project" value="UniProtKB-KW"/>
</dbReference>
<dbReference type="GO" id="GO:0046872">
    <property type="term" value="F:metal ion binding"/>
    <property type="evidence" value="ECO:0007669"/>
    <property type="project" value="UniProtKB-UniRule"/>
</dbReference>
<keyword evidence="11 14" id="KW-1015">Disulfide bond</keyword>
<feature type="transmembrane region" description="Helical" evidence="15">
    <location>
        <begin position="327"/>
        <end position="350"/>
    </location>
</feature>
<sequence>MRCLSSLLWIALAIVSPIVAELEYPKCGLDCTMAGIAQSDCAPTDQACICTNQELIQTITACVAMNCTVKEQLTTQNVSYTACGAPVRDRSHLVSGFGAGGGAAALVIFMMRIYAKIVVPAAKIGYDDYCISVAMTLLVAFSSLSVALANGGYGKDIWTIPFENITRILKIYFIDEVLYITIVSMTKMSILFFYLRVFPEVYFRRLVFVVMAATIGYMLAFILVSVFQCRPVSHAWTYWDGEHEGVCNNVNAQGWAAAAGQIALDLAVLVMPLGLISRLNLHWKKKLQISIMLSVGIFVTIVSILRLETLFSFANSHNVSWDGVPFGYWSSIELDVGVICACMPALYSLFKHFFPQVFGSTLAASKGTGHSGTGKYSGRRTPAIQLDVRKDNDKENFHPLVDIESVKDGRPGVAM</sequence>
<evidence type="ECO:0000256" key="13">
    <source>
        <dbReference type="ARBA" id="ARBA00038359"/>
    </source>
</evidence>
<feature type="disulfide bond" evidence="14">
    <location>
        <begin position="41"/>
        <end position="48"/>
    </location>
</feature>
<feature type="transmembrane region" description="Helical" evidence="15">
    <location>
        <begin position="126"/>
        <end position="149"/>
    </location>
</feature>
<evidence type="ECO:0000313" key="18">
    <source>
        <dbReference type="EMBL" id="KIW68709.1"/>
    </source>
</evidence>
<keyword evidence="6" id="KW-0325">Glycoprotein</keyword>
<keyword evidence="14" id="KW-0349">Heme</keyword>
<feature type="transmembrane region" description="Helical" evidence="15">
    <location>
        <begin position="255"/>
        <end position="275"/>
    </location>
</feature>
<evidence type="ECO:0000256" key="7">
    <source>
        <dbReference type="ARBA" id="ARBA00022692"/>
    </source>
</evidence>
<keyword evidence="8 16" id="KW-0732">Signal</keyword>
<feature type="signal peptide" evidence="16">
    <location>
        <begin position="1"/>
        <end position="20"/>
    </location>
</feature>
<dbReference type="GO" id="GO:0005576">
    <property type="term" value="C:extracellular region"/>
    <property type="evidence" value="ECO:0007669"/>
    <property type="project" value="UniProtKB-SubCell"/>
</dbReference>
<evidence type="ECO:0000256" key="5">
    <source>
        <dbReference type="ARBA" id="ARBA00022525"/>
    </source>
</evidence>
<evidence type="ECO:0000256" key="9">
    <source>
        <dbReference type="ARBA" id="ARBA00022989"/>
    </source>
</evidence>
<keyword evidence="9 15" id="KW-1133">Transmembrane helix</keyword>
<evidence type="ECO:0000313" key="19">
    <source>
        <dbReference type="Proteomes" id="UP000054266"/>
    </source>
</evidence>
<feature type="transmembrane region" description="Helical" evidence="15">
    <location>
        <begin position="93"/>
        <end position="114"/>
    </location>
</feature>
<evidence type="ECO:0000256" key="4">
    <source>
        <dbReference type="ARBA" id="ARBA00010031"/>
    </source>
</evidence>
<evidence type="ECO:0000256" key="16">
    <source>
        <dbReference type="SAM" id="SignalP"/>
    </source>
</evidence>
<dbReference type="InterPro" id="IPR052337">
    <property type="entry name" value="SAT4-like"/>
</dbReference>
<dbReference type="Proteomes" id="UP000054266">
    <property type="component" value="Unassembled WGS sequence"/>
</dbReference>
<keyword evidence="6" id="KW-0336">GPI-anchor</keyword>
<proteinExistence type="inferred from homology"/>
<dbReference type="PANTHER" id="PTHR33048">
    <property type="entry name" value="PTH11-LIKE INTEGRAL MEMBRANE PROTEIN (AFU_ORTHOLOGUE AFUA_5G11245)"/>
    <property type="match status" value="1"/>
</dbReference>
<feature type="domain" description="CFEM" evidence="17">
    <location>
        <begin position="1"/>
        <end position="107"/>
    </location>
</feature>
<evidence type="ECO:0000256" key="8">
    <source>
        <dbReference type="ARBA" id="ARBA00022729"/>
    </source>
</evidence>
<dbReference type="EMBL" id="KN846958">
    <property type="protein sequence ID" value="KIW68709.1"/>
    <property type="molecule type" value="Genomic_DNA"/>
</dbReference>
<feature type="binding site" description="axial binding residue" evidence="14">
    <location>
        <position position="45"/>
    </location>
    <ligand>
        <name>heme</name>
        <dbReference type="ChEBI" id="CHEBI:30413"/>
    </ligand>
    <ligandPart>
        <name>Fe</name>
        <dbReference type="ChEBI" id="CHEBI:18248"/>
    </ligandPart>
</feature>
<dbReference type="PROSITE" id="PS52012">
    <property type="entry name" value="CFEM"/>
    <property type="match status" value="1"/>
</dbReference>
<dbReference type="AlphaFoldDB" id="A0A0D2G9S8"/>
<accession>A0A0D2G9S8</accession>
<dbReference type="PANTHER" id="PTHR33048:SF160">
    <property type="entry name" value="SAT4 FAMILY MEMBRANE PROTEIN"/>
    <property type="match status" value="1"/>
</dbReference>
<feature type="transmembrane region" description="Helical" evidence="15">
    <location>
        <begin position="177"/>
        <end position="195"/>
    </location>
</feature>
<evidence type="ECO:0000256" key="14">
    <source>
        <dbReference type="PROSITE-ProRule" id="PRU01356"/>
    </source>
</evidence>
<organism evidence="18 19">
    <name type="scientific">Phialophora macrospora</name>
    <dbReference type="NCBI Taxonomy" id="1851006"/>
    <lineage>
        <taxon>Eukaryota</taxon>
        <taxon>Fungi</taxon>
        <taxon>Dikarya</taxon>
        <taxon>Ascomycota</taxon>
        <taxon>Pezizomycotina</taxon>
        <taxon>Eurotiomycetes</taxon>
        <taxon>Chaetothyriomycetidae</taxon>
        <taxon>Chaetothyriales</taxon>
        <taxon>Herpotrichiellaceae</taxon>
        <taxon>Phialophora</taxon>
    </lineage>
</organism>
<keyword evidence="14" id="KW-0479">Metal-binding</keyword>
<feature type="disulfide bond" evidence="14">
    <location>
        <begin position="31"/>
        <end position="62"/>
    </location>
</feature>
<comment type="similarity">
    <text evidence="13">Belongs to the SAT4 family.</text>
</comment>
<evidence type="ECO:0000256" key="3">
    <source>
        <dbReference type="ARBA" id="ARBA00004613"/>
    </source>
</evidence>
<evidence type="ECO:0000259" key="17">
    <source>
        <dbReference type="PROSITE" id="PS52012"/>
    </source>
</evidence>
<dbReference type="STRING" id="5601.A0A0D2G9S8"/>
<evidence type="ECO:0000256" key="10">
    <source>
        <dbReference type="ARBA" id="ARBA00023136"/>
    </source>
</evidence>
<feature type="disulfide bond" evidence="14">
    <location>
        <begin position="27"/>
        <end position="67"/>
    </location>
</feature>
<dbReference type="Pfam" id="PF20684">
    <property type="entry name" value="Fung_rhodopsin"/>
    <property type="match status" value="1"/>
</dbReference>
<protein>
    <recommendedName>
        <fullName evidence="17">CFEM domain-containing protein</fullName>
    </recommendedName>
</protein>
<evidence type="ECO:0000256" key="1">
    <source>
        <dbReference type="ARBA" id="ARBA00004141"/>
    </source>
</evidence>
<gene>
    <name evidence="18" type="ORF">PV04_04633</name>
</gene>
<evidence type="ECO:0000256" key="12">
    <source>
        <dbReference type="ARBA" id="ARBA00023288"/>
    </source>
</evidence>
<evidence type="ECO:0000256" key="2">
    <source>
        <dbReference type="ARBA" id="ARBA00004589"/>
    </source>
</evidence>
<evidence type="ECO:0000256" key="6">
    <source>
        <dbReference type="ARBA" id="ARBA00022622"/>
    </source>
</evidence>
<feature type="chain" id="PRO_5002253676" description="CFEM domain-containing protein" evidence="16">
    <location>
        <begin position="21"/>
        <end position="415"/>
    </location>
</feature>